<dbReference type="AlphaFoldDB" id="Q0CCH9"/>
<dbReference type="STRING" id="341663.Q0CCH9"/>
<dbReference type="RefSeq" id="XP_001217191.1">
    <property type="nucleotide sequence ID" value="XM_001217190.1"/>
</dbReference>
<gene>
    <name evidence="3" type="ORF">ATEG_08605</name>
</gene>
<keyword evidence="1" id="KW-0732">Signal</keyword>
<feature type="signal peptide" evidence="1">
    <location>
        <begin position="1"/>
        <end position="18"/>
    </location>
</feature>
<dbReference type="GeneID" id="4323129"/>
<dbReference type="VEuPathDB" id="FungiDB:ATEG_08605"/>
<dbReference type="GO" id="GO:0004029">
    <property type="term" value="F:aldehyde dehydrogenase (NAD+) activity"/>
    <property type="evidence" value="ECO:0007669"/>
    <property type="project" value="TreeGrafter"/>
</dbReference>
<feature type="domain" description="NAD-dependent epimerase/dehydratase" evidence="2">
    <location>
        <begin position="4"/>
        <end position="75"/>
    </location>
</feature>
<dbReference type="SUPFAM" id="SSF51735">
    <property type="entry name" value="NAD(P)-binding Rossmann-fold domains"/>
    <property type="match status" value="1"/>
</dbReference>
<dbReference type="Gene3D" id="3.40.50.720">
    <property type="entry name" value="NAD(P)-binding Rossmann-like Domain"/>
    <property type="match status" value="1"/>
</dbReference>
<organism evidence="3 4">
    <name type="scientific">Aspergillus terreus (strain NIH 2624 / FGSC A1156)</name>
    <dbReference type="NCBI Taxonomy" id="341663"/>
    <lineage>
        <taxon>Eukaryota</taxon>
        <taxon>Fungi</taxon>
        <taxon>Dikarya</taxon>
        <taxon>Ascomycota</taxon>
        <taxon>Pezizomycotina</taxon>
        <taxon>Eurotiomycetes</taxon>
        <taxon>Eurotiomycetidae</taxon>
        <taxon>Eurotiales</taxon>
        <taxon>Aspergillaceae</taxon>
        <taxon>Aspergillus</taxon>
        <taxon>Aspergillus subgen. Circumdati</taxon>
    </lineage>
</organism>
<dbReference type="PANTHER" id="PTHR48079">
    <property type="entry name" value="PROTEIN YEEZ"/>
    <property type="match status" value="1"/>
</dbReference>
<evidence type="ECO:0000313" key="4">
    <source>
        <dbReference type="Proteomes" id="UP000007963"/>
    </source>
</evidence>
<feature type="chain" id="PRO_5004170154" description="NAD-dependent epimerase/dehydratase domain-containing protein" evidence="1">
    <location>
        <begin position="19"/>
        <end position="263"/>
    </location>
</feature>
<dbReference type="OrthoDB" id="2735536at2759"/>
<dbReference type="Pfam" id="PF01370">
    <property type="entry name" value="Epimerase"/>
    <property type="match status" value="1"/>
</dbReference>
<evidence type="ECO:0000256" key="1">
    <source>
        <dbReference type="SAM" id="SignalP"/>
    </source>
</evidence>
<dbReference type="InterPro" id="IPR001509">
    <property type="entry name" value="Epimerase_deHydtase"/>
</dbReference>
<evidence type="ECO:0000313" key="3">
    <source>
        <dbReference type="EMBL" id="EAU30737.1"/>
    </source>
</evidence>
<dbReference type="InterPro" id="IPR051783">
    <property type="entry name" value="NAD(P)-dependent_oxidoreduct"/>
</dbReference>
<dbReference type="PANTHER" id="PTHR48079:SF3">
    <property type="entry name" value="NAD-DEPENDENT EPIMERASE_DEHYDRATASE DOMAIN-CONTAINING PROTEIN"/>
    <property type="match status" value="1"/>
</dbReference>
<sequence>MPNILILGATGYIGLALAQSLLRDGTYTVWGTARTAEKARLLMQHEIIPVEITAIDSKSLSGIITANTIDVVVDASSAYDQAGNILAGVLHAAKAKRQALSDEGMVGPRLGLVYISGTWVHGSPSCRVSDLSPVGSRQSKGKPAEVAAWRPSHEQAILATRHILHVAILRPGDIYGRSSSGFGSLWMPLQDALHSGLNDVASGVHAAIDRLGGQLGSWPVFDLLAETVSITEIMECSKEVLGVGGSIECFAGKNTVGMVAEED</sequence>
<reference evidence="4" key="1">
    <citation type="submission" date="2005-09" db="EMBL/GenBank/DDBJ databases">
        <title>Annotation of the Aspergillus terreus NIH2624 genome.</title>
        <authorList>
            <person name="Birren B.W."/>
            <person name="Lander E.S."/>
            <person name="Galagan J.E."/>
            <person name="Nusbaum C."/>
            <person name="Devon K."/>
            <person name="Henn M."/>
            <person name="Ma L.-J."/>
            <person name="Jaffe D.B."/>
            <person name="Butler J."/>
            <person name="Alvarez P."/>
            <person name="Gnerre S."/>
            <person name="Grabherr M."/>
            <person name="Kleber M."/>
            <person name="Mauceli E.W."/>
            <person name="Brockman W."/>
            <person name="Rounsley S."/>
            <person name="Young S.K."/>
            <person name="LaButti K."/>
            <person name="Pushparaj V."/>
            <person name="DeCaprio D."/>
            <person name="Crawford M."/>
            <person name="Koehrsen M."/>
            <person name="Engels R."/>
            <person name="Montgomery P."/>
            <person name="Pearson M."/>
            <person name="Howarth C."/>
            <person name="Larson L."/>
            <person name="Luoma S."/>
            <person name="White J."/>
            <person name="Alvarado L."/>
            <person name="Kodira C.D."/>
            <person name="Zeng Q."/>
            <person name="Oleary S."/>
            <person name="Yandava C."/>
            <person name="Denning D.W."/>
            <person name="Nierman W.C."/>
            <person name="Milne T."/>
            <person name="Madden K."/>
        </authorList>
    </citation>
    <scope>NUCLEOTIDE SEQUENCE [LARGE SCALE GENOMIC DNA]</scope>
    <source>
        <strain evidence="4">NIH 2624 / FGSC A1156</strain>
    </source>
</reference>
<dbReference type="InterPro" id="IPR036291">
    <property type="entry name" value="NAD(P)-bd_dom_sf"/>
</dbReference>
<evidence type="ECO:0000259" key="2">
    <source>
        <dbReference type="Pfam" id="PF01370"/>
    </source>
</evidence>
<dbReference type="EMBL" id="CH476606">
    <property type="protein sequence ID" value="EAU30737.1"/>
    <property type="molecule type" value="Genomic_DNA"/>
</dbReference>
<proteinExistence type="predicted"/>
<dbReference type="HOGENOM" id="CLU_007383_12_3_1"/>
<accession>Q0CCH9</accession>
<protein>
    <recommendedName>
        <fullName evidence="2">NAD-dependent epimerase/dehydratase domain-containing protein</fullName>
    </recommendedName>
</protein>
<dbReference type="GO" id="GO:0005737">
    <property type="term" value="C:cytoplasm"/>
    <property type="evidence" value="ECO:0007669"/>
    <property type="project" value="TreeGrafter"/>
</dbReference>
<name>Q0CCH9_ASPTN</name>
<dbReference type="eggNOG" id="ENOG502S1RM">
    <property type="taxonomic scope" value="Eukaryota"/>
</dbReference>
<dbReference type="Proteomes" id="UP000007963">
    <property type="component" value="Unassembled WGS sequence"/>
</dbReference>